<organism evidence="1 2">
    <name type="scientific">Candidatus Taylorbacteria bacterium RIFCSPLOWO2_01_FULL_45_15b</name>
    <dbReference type="NCBI Taxonomy" id="1802319"/>
    <lineage>
        <taxon>Bacteria</taxon>
        <taxon>Candidatus Tayloriibacteriota</taxon>
    </lineage>
</organism>
<dbReference type="STRING" id="1802319.A2928_03185"/>
<proteinExistence type="predicted"/>
<comment type="caution">
    <text evidence="1">The sequence shown here is derived from an EMBL/GenBank/DDBJ whole genome shotgun (WGS) entry which is preliminary data.</text>
</comment>
<dbReference type="EMBL" id="MHRX01000013">
    <property type="protein sequence ID" value="OHA34243.1"/>
    <property type="molecule type" value="Genomic_DNA"/>
</dbReference>
<accession>A0A1G2NDX3</accession>
<gene>
    <name evidence="1" type="ORF">A2928_03185</name>
</gene>
<reference evidence="1 2" key="1">
    <citation type="journal article" date="2016" name="Nat. Commun.">
        <title>Thousands of microbial genomes shed light on interconnected biogeochemical processes in an aquifer system.</title>
        <authorList>
            <person name="Anantharaman K."/>
            <person name="Brown C.T."/>
            <person name="Hug L.A."/>
            <person name="Sharon I."/>
            <person name="Castelle C.J."/>
            <person name="Probst A.J."/>
            <person name="Thomas B.C."/>
            <person name="Singh A."/>
            <person name="Wilkins M.J."/>
            <person name="Karaoz U."/>
            <person name="Brodie E.L."/>
            <person name="Williams K.H."/>
            <person name="Hubbard S.S."/>
            <person name="Banfield J.F."/>
        </authorList>
    </citation>
    <scope>NUCLEOTIDE SEQUENCE [LARGE SCALE GENOMIC DNA]</scope>
</reference>
<sequence>MKTYTAFFPREQDKEHLNLGEDFTPGDIKIIDGIAVSKQNSLILGSESRGITIPFDEKDPPEIIDGYIFECSVAPDENARLRIKRSSVSIPRQRPSANEPLLFRIHTACLNESPISGYIEDTNSLAKMIGRIDGVSGEGSGKNYWDDALYEVVPGAVLRVRAAGTPGPVDWVICYRSVGPVSMRLSEYVAQLE</sequence>
<protein>
    <submittedName>
        <fullName evidence="1">Uncharacterized protein</fullName>
    </submittedName>
</protein>
<dbReference type="AlphaFoldDB" id="A0A1G2NDX3"/>
<dbReference type="Proteomes" id="UP000176221">
    <property type="component" value="Unassembled WGS sequence"/>
</dbReference>
<evidence type="ECO:0000313" key="1">
    <source>
        <dbReference type="EMBL" id="OHA34243.1"/>
    </source>
</evidence>
<evidence type="ECO:0000313" key="2">
    <source>
        <dbReference type="Proteomes" id="UP000176221"/>
    </source>
</evidence>
<name>A0A1G2NDX3_9BACT</name>